<reference evidence="1 2" key="1">
    <citation type="journal article" date="2011" name="Science">
        <title>The ecoresponsive genome of Daphnia pulex.</title>
        <authorList>
            <person name="Colbourne J.K."/>
            <person name="Pfrender M.E."/>
            <person name="Gilbert D."/>
            <person name="Thomas W.K."/>
            <person name="Tucker A."/>
            <person name="Oakley T.H."/>
            <person name="Tokishita S."/>
            <person name="Aerts A."/>
            <person name="Arnold G.J."/>
            <person name="Basu M.K."/>
            <person name="Bauer D.J."/>
            <person name="Caceres C.E."/>
            <person name="Carmel L."/>
            <person name="Casola C."/>
            <person name="Choi J.H."/>
            <person name="Detter J.C."/>
            <person name="Dong Q."/>
            <person name="Dusheyko S."/>
            <person name="Eads B.D."/>
            <person name="Frohlich T."/>
            <person name="Geiler-Samerotte K.A."/>
            <person name="Gerlach D."/>
            <person name="Hatcher P."/>
            <person name="Jogdeo S."/>
            <person name="Krijgsveld J."/>
            <person name="Kriventseva E.V."/>
            <person name="Kultz D."/>
            <person name="Laforsch C."/>
            <person name="Lindquist E."/>
            <person name="Lopez J."/>
            <person name="Manak J.R."/>
            <person name="Muller J."/>
            <person name="Pangilinan J."/>
            <person name="Patwardhan R.P."/>
            <person name="Pitluck S."/>
            <person name="Pritham E.J."/>
            <person name="Rechtsteiner A."/>
            <person name="Rho M."/>
            <person name="Rogozin I.B."/>
            <person name="Sakarya O."/>
            <person name="Salamov A."/>
            <person name="Schaack S."/>
            <person name="Shapiro H."/>
            <person name="Shiga Y."/>
            <person name="Skalitzky C."/>
            <person name="Smith Z."/>
            <person name="Souvorov A."/>
            <person name="Sung W."/>
            <person name="Tang Z."/>
            <person name="Tsuchiya D."/>
            <person name="Tu H."/>
            <person name="Vos H."/>
            <person name="Wang M."/>
            <person name="Wolf Y.I."/>
            <person name="Yamagata H."/>
            <person name="Yamada T."/>
            <person name="Ye Y."/>
            <person name="Shaw J.R."/>
            <person name="Andrews J."/>
            <person name="Crease T.J."/>
            <person name="Tang H."/>
            <person name="Lucas S.M."/>
            <person name="Robertson H.M."/>
            <person name="Bork P."/>
            <person name="Koonin E.V."/>
            <person name="Zdobnov E.M."/>
            <person name="Grigoriev I.V."/>
            <person name="Lynch M."/>
            <person name="Boore J.L."/>
        </authorList>
    </citation>
    <scope>NUCLEOTIDE SEQUENCE [LARGE SCALE GENOMIC DNA]</scope>
</reference>
<evidence type="ECO:0000313" key="2">
    <source>
        <dbReference type="Proteomes" id="UP000000305"/>
    </source>
</evidence>
<name>E9HVK0_DAPPU</name>
<organism evidence="1 2">
    <name type="scientific">Daphnia pulex</name>
    <name type="common">Water flea</name>
    <dbReference type="NCBI Taxonomy" id="6669"/>
    <lineage>
        <taxon>Eukaryota</taxon>
        <taxon>Metazoa</taxon>
        <taxon>Ecdysozoa</taxon>
        <taxon>Arthropoda</taxon>
        <taxon>Crustacea</taxon>
        <taxon>Branchiopoda</taxon>
        <taxon>Diplostraca</taxon>
        <taxon>Cladocera</taxon>
        <taxon>Anomopoda</taxon>
        <taxon>Daphniidae</taxon>
        <taxon>Daphnia</taxon>
    </lineage>
</organism>
<protein>
    <submittedName>
        <fullName evidence="1">Uncharacterized protein</fullName>
    </submittedName>
</protein>
<dbReference type="KEGG" id="dpx:DAPPUDRAFT_334446"/>
<dbReference type="InParanoid" id="E9HVK0"/>
<dbReference type="Proteomes" id="UP000000305">
    <property type="component" value="Unassembled WGS sequence"/>
</dbReference>
<dbReference type="EMBL" id="GL732861">
    <property type="protein sequence ID" value="EFX64214.1"/>
    <property type="molecule type" value="Genomic_DNA"/>
</dbReference>
<proteinExistence type="predicted"/>
<dbReference type="HOGENOM" id="CLU_1373476_0_0_1"/>
<accession>E9HVK0</accession>
<gene>
    <name evidence="1" type="ORF">DAPPUDRAFT_334446</name>
</gene>
<evidence type="ECO:0000313" key="1">
    <source>
        <dbReference type="EMBL" id="EFX64214.1"/>
    </source>
</evidence>
<keyword evidence="2" id="KW-1185">Reference proteome</keyword>
<dbReference type="AlphaFoldDB" id="E9HVK0"/>
<sequence>MAKEGVIPPSELLWKVFLVFTGKDIEKKIGGIGKVIVQAVRPKPIAAPLQLEIAIILHHSFGSRQLIIDYGRNVPSSIGEKDSYSLEQENYKWRHIKCWKNPNHFLSWGQQGMDDQIFQEFAIPPYFKAFAIQKSNSDLSNIVLKLGGFHNQMSYIYAAEIVTHVLSGKAFSRPERAMLLVDDGGYATSAVIRRIVEEL</sequence>